<comment type="similarity">
    <text evidence="2 7">Belongs to the NSE4 family.</text>
</comment>
<dbReference type="GO" id="GO:0006281">
    <property type="term" value="P:DNA repair"/>
    <property type="evidence" value="ECO:0007669"/>
    <property type="project" value="UniProtKB-UniRule"/>
</dbReference>
<evidence type="ECO:0000256" key="6">
    <source>
        <dbReference type="ARBA" id="ARBA00023242"/>
    </source>
</evidence>
<keyword evidence="4 7" id="KW-0233">DNA recombination</keyword>
<dbReference type="InterPro" id="IPR014854">
    <property type="entry name" value="Nse4_C"/>
</dbReference>
<reference evidence="9" key="1">
    <citation type="submission" date="2020-11" db="EMBL/GenBank/DDBJ databases">
        <authorList>
            <person name="Tran Van P."/>
        </authorList>
    </citation>
    <scope>NUCLEOTIDE SEQUENCE</scope>
</reference>
<organism evidence="9">
    <name type="scientific">Darwinula stevensoni</name>
    <dbReference type="NCBI Taxonomy" id="69355"/>
    <lineage>
        <taxon>Eukaryota</taxon>
        <taxon>Metazoa</taxon>
        <taxon>Ecdysozoa</taxon>
        <taxon>Arthropoda</taxon>
        <taxon>Crustacea</taxon>
        <taxon>Oligostraca</taxon>
        <taxon>Ostracoda</taxon>
        <taxon>Podocopa</taxon>
        <taxon>Podocopida</taxon>
        <taxon>Darwinulocopina</taxon>
        <taxon>Darwinuloidea</taxon>
        <taxon>Darwinulidae</taxon>
        <taxon>Darwinula</taxon>
    </lineage>
</organism>
<evidence type="ECO:0000313" key="10">
    <source>
        <dbReference type="Proteomes" id="UP000677054"/>
    </source>
</evidence>
<keyword evidence="10" id="KW-1185">Reference proteome</keyword>
<evidence type="ECO:0000313" key="9">
    <source>
        <dbReference type="EMBL" id="CAD7247913.1"/>
    </source>
</evidence>
<evidence type="ECO:0000256" key="2">
    <source>
        <dbReference type="ARBA" id="ARBA00008997"/>
    </source>
</evidence>
<keyword evidence="5 7" id="KW-0234">DNA repair</keyword>
<evidence type="ECO:0000256" key="1">
    <source>
        <dbReference type="ARBA" id="ARBA00004123"/>
    </source>
</evidence>
<comment type="subunit">
    <text evidence="7">Component of the SMC5-SMC6 complex.</text>
</comment>
<dbReference type="EMBL" id="CAJPEV010001631">
    <property type="protein sequence ID" value="CAG0893615.1"/>
    <property type="molecule type" value="Genomic_DNA"/>
</dbReference>
<evidence type="ECO:0000256" key="7">
    <source>
        <dbReference type="RuleBase" id="RU365071"/>
    </source>
</evidence>
<feature type="domain" description="Non-structural maintenance of chromosome element 4 C-terminal" evidence="8">
    <location>
        <begin position="184"/>
        <end position="220"/>
    </location>
</feature>
<protein>
    <recommendedName>
        <fullName evidence="7">Non-structural maintenance of chromosomes element 4</fullName>
    </recommendedName>
</protein>
<proteinExistence type="inferred from homology"/>
<sequence length="231" mass="25842">MDPAANDIPGFLDRVELTFEEVTMLTSELPMSVTCTSKSARGLLYDAEVVHKCCIATEKESRSISSQMRGFSIMEFAQKLKASVGCEESGLTPSGLKLLWAKVCSLIWVTPKAKYLYGTFEKGLPPPKPKRVVKNASRTNDGPVVIPDISKHLEKQEDTGTVAQVNNVHRCIMREYKENGCQPILYWKIILNPESFTKSIENMSHLAFLTQDKSLRMSLGMEKGKKKHLMA</sequence>
<comment type="function">
    <text evidence="7">Component of the SMC5-SMC6 complex, that promotes sister chromatid alignment after DNA damage and facilitates double-stranded DNA breaks (DSBs) repair via homologous recombination between sister chromatids.</text>
</comment>
<evidence type="ECO:0000259" key="8">
    <source>
        <dbReference type="Pfam" id="PF08743"/>
    </source>
</evidence>
<accession>A0A7R8XE22</accession>
<evidence type="ECO:0000256" key="4">
    <source>
        <dbReference type="ARBA" id="ARBA00023172"/>
    </source>
</evidence>
<keyword evidence="3 7" id="KW-0227">DNA damage</keyword>
<dbReference type="OrthoDB" id="361242at2759"/>
<dbReference type="Proteomes" id="UP000677054">
    <property type="component" value="Unassembled WGS sequence"/>
</dbReference>
<evidence type="ECO:0000256" key="3">
    <source>
        <dbReference type="ARBA" id="ARBA00022763"/>
    </source>
</evidence>
<keyword evidence="6 7" id="KW-0539">Nucleus</keyword>
<dbReference type="PANTHER" id="PTHR16140:SF0">
    <property type="entry name" value="NON-STRUCTURAL MAINTENANCE OF CHROMOSOMES ELEMENT 4"/>
    <property type="match status" value="1"/>
</dbReference>
<gene>
    <name evidence="9" type="ORF">DSTB1V02_LOCUS7737</name>
</gene>
<dbReference type="AlphaFoldDB" id="A0A7R8XE22"/>
<comment type="subcellular location">
    <subcellularLocation>
        <location evidence="1 7">Nucleus</location>
    </subcellularLocation>
</comment>
<dbReference type="Pfam" id="PF08743">
    <property type="entry name" value="Nse4_C"/>
    <property type="match status" value="1"/>
</dbReference>
<dbReference type="InterPro" id="IPR027786">
    <property type="entry name" value="Nse4/EID"/>
</dbReference>
<dbReference type="GO" id="GO:0005634">
    <property type="term" value="C:nucleus"/>
    <property type="evidence" value="ECO:0007669"/>
    <property type="project" value="UniProtKB-SubCell"/>
</dbReference>
<evidence type="ECO:0000256" key="5">
    <source>
        <dbReference type="ARBA" id="ARBA00023204"/>
    </source>
</evidence>
<name>A0A7R8XE22_9CRUS</name>
<dbReference type="GO" id="GO:0030915">
    <property type="term" value="C:Smc5-Smc6 complex"/>
    <property type="evidence" value="ECO:0007669"/>
    <property type="project" value="UniProtKB-UniRule"/>
</dbReference>
<dbReference type="GO" id="GO:0006310">
    <property type="term" value="P:DNA recombination"/>
    <property type="evidence" value="ECO:0007669"/>
    <property type="project" value="UniProtKB-UniRule"/>
</dbReference>
<dbReference type="PANTHER" id="PTHR16140">
    <property type="entry name" value="NON-STRUCTURAL MAINTENANCE OF CHROMOSOMES ELEMENT 4"/>
    <property type="match status" value="1"/>
</dbReference>
<dbReference type="EMBL" id="LR901148">
    <property type="protein sequence ID" value="CAD7247913.1"/>
    <property type="molecule type" value="Genomic_DNA"/>
</dbReference>